<keyword evidence="1" id="KW-0812">Transmembrane</keyword>
<proteinExistence type="predicted"/>
<reference evidence="2" key="1">
    <citation type="submission" date="2023-06" db="EMBL/GenBank/DDBJ databases">
        <title>Genomic of Parafulvivirga corallium.</title>
        <authorList>
            <person name="Wang G."/>
        </authorList>
    </citation>
    <scope>NUCLEOTIDE SEQUENCE</scope>
    <source>
        <strain evidence="2">BMA10</strain>
    </source>
</reference>
<organism evidence="2 3">
    <name type="scientific">Splendidivirga corallicola</name>
    <dbReference type="NCBI Taxonomy" id="3051826"/>
    <lineage>
        <taxon>Bacteria</taxon>
        <taxon>Pseudomonadati</taxon>
        <taxon>Bacteroidota</taxon>
        <taxon>Cytophagia</taxon>
        <taxon>Cytophagales</taxon>
        <taxon>Splendidivirgaceae</taxon>
        <taxon>Splendidivirga</taxon>
    </lineage>
</organism>
<gene>
    <name evidence="2" type="ORF">QQ008_02905</name>
</gene>
<name>A0ABT8KHW1_9BACT</name>
<dbReference type="EMBL" id="JAUJEA010000001">
    <property type="protein sequence ID" value="MDN5200284.1"/>
    <property type="molecule type" value="Genomic_DNA"/>
</dbReference>
<sequence length="49" mass="5694">MEHWFWTTLIFLTLAWYLIVTVIVGIKGGQDIRDMLTKLGGEKETPKKD</sequence>
<dbReference type="RefSeq" id="WP_346750309.1">
    <property type="nucleotide sequence ID" value="NZ_JAUJEA010000001.1"/>
</dbReference>
<evidence type="ECO:0008006" key="4">
    <source>
        <dbReference type="Google" id="ProtNLM"/>
    </source>
</evidence>
<accession>A0ABT8KHW1</accession>
<keyword evidence="3" id="KW-1185">Reference proteome</keyword>
<dbReference type="Proteomes" id="UP001172082">
    <property type="component" value="Unassembled WGS sequence"/>
</dbReference>
<keyword evidence="1" id="KW-0472">Membrane</keyword>
<evidence type="ECO:0000256" key="1">
    <source>
        <dbReference type="SAM" id="Phobius"/>
    </source>
</evidence>
<protein>
    <recommendedName>
        <fullName evidence="4">DUF1378 family protein</fullName>
    </recommendedName>
</protein>
<keyword evidence="1" id="KW-1133">Transmembrane helix</keyword>
<evidence type="ECO:0000313" key="2">
    <source>
        <dbReference type="EMBL" id="MDN5200284.1"/>
    </source>
</evidence>
<evidence type="ECO:0000313" key="3">
    <source>
        <dbReference type="Proteomes" id="UP001172082"/>
    </source>
</evidence>
<feature type="transmembrane region" description="Helical" evidence="1">
    <location>
        <begin position="6"/>
        <end position="26"/>
    </location>
</feature>
<comment type="caution">
    <text evidence="2">The sequence shown here is derived from an EMBL/GenBank/DDBJ whole genome shotgun (WGS) entry which is preliminary data.</text>
</comment>